<evidence type="ECO:0008006" key="4">
    <source>
        <dbReference type="Google" id="ProtNLM"/>
    </source>
</evidence>
<dbReference type="AlphaFoldDB" id="A0A9P4NKZ0"/>
<feature type="region of interest" description="Disordered" evidence="1">
    <location>
        <begin position="106"/>
        <end position="138"/>
    </location>
</feature>
<keyword evidence="3" id="KW-1185">Reference proteome</keyword>
<feature type="compositionally biased region" description="Polar residues" evidence="1">
    <location>
        <begin position="9"/>
        <end position="62"/>
    </location>
</feature>
<evidence type="ECO:0000313" key="3">
    <source>
        <dbReference type="Proteomes" id="UP000800235"/>
    </source>
</evidence>
<dbReference type="EMBL" id="MU007065">
    <property type="protein sequence ID" value="KAF2426327.1"/>
    <property type="molecule type" value="Genomic_DNA"/>
</dbReference>
<accession>A0A9P4NKZ0</accession>
<sequence length="662" mass="73036">MFQTERHTTPPSMNSRTYFPNSADSHNTNVSYYASTRNSPESVGTGLSTPPRESSPGTTTLRHQGPLLLPRIRCQDQATEPSAGPVRHHRIASAAAASYHFSPYPYGIQKSMPKRNRTRSPEGRESNPPAPASFSHSSYTPLSAISSSVSPASGYTSATSLSSHNNFPSGLAVQSFNDCTELGISNELTSPISLYPSHSVEGSRRSSLAHVRTASLPAAPHHGHSRSASASSVDEATIWRHGYPTQYRQIPQYVTASPLTNASTAMSAPPMQTSISAGPTFTMRQEPAFPVEEEFNFNTFPHDMAAFTPEPAAFSHESSMIQQETTSMLSYLTTANPSPALIARSVTGDFAKRNKDWWWWDVRTIRSWADFDINTIMAVPGFQQTLHVPIYSAGLPHPSRACAPPETEHNLRAVYRDFLATKINAALKITPGDSQLVIQAINSSSNNPYPMADFISSYASDYMVTQHNDPRGRLVGLVMPYQHWNTAMRTEAPAKQVAYLHGLSHLHRVMREHGCRYGFIITEIEFLSVRIGANDEAYRPSANPNVPDEGPLPWFGFLETAAPISLSTHGLDPKTNAPRLTAGLALWYLHMLAKDEPLPGQPGWKIGVGGPAARTRQHCLDRDAWMPKITQHDTRPAKNCRGWVFPTDPFHKKENAKKDRMR</sequence>
<dbReference type="OrthoDB" id="5300765at2759"/>
<organism evidence="2 3">
    <name type="scientific">Tothia fuscella</name>
    <dbReference type="NCBI Taxonomy" id="1048955"/>
    <lineage>
        <taxon>Eukaryota</taxon>
        <taxon>Fungi</taxon>
        <taxon>Dikarya</taxon>
        <taxon>Ascomycota</taxon>
        <taxon>Pezizomycotina</taxon>
        <taxon>Dothideomycetes</taxon>
        <taxon>Pleosporomycetidae</taxon>
        <taxon>Venturiales</taxon>
        <taxon>Cylindrosympodiaceae</taxon>
        <taxon>Tothia</taxon>
    </lineage>
</organism>
<evidence type="ECO:0000256" key="1">
    <source>
        <dbReference type="SAM" id="MobiDB-lite"/>
    </source>
</evidence>
<gene>
    <name evidence="2" type="ORF">EJ08DRAFT_378774</name>
</gene>
<feature type="region of interest" description="Disordered" evidence="1">
    <location>
        <begin position="1"/>
        <end position="65"/>
    </location>
</feature>
<evidence type="ECO:0000313" key="2">
    <source>
        <dbReference type="EMBL" id="KAF2426327.1"/>
    </source>
</evidence>
<comment type="caution">
    <text evidence="2">The sequence shown here is derived from an EMBL/GenBank/DDBJ whole genome shotgun (WGS) entry which is preliminary data.</text>
</comment>
<reference evidence="2" key="1">
    <citation type="journal article" date="2020" name="Stud. Mycol.">
        <title>101 Dothideomycetes genomes: a test case for predicting lifestyles and emergence of pathogens.</title>
        <authorList>
            <person name="Haridas S."/>
            <person name="Albert R."/>
            <person name="Binder M."/>
            <person name="Bloem J."/>
            <person name="Labutti K."/>
            <person name="Salamov A."/>
            <person name="Andreopoulos B."/>
            <person name="Baker S."/>
            <person name="Barry K."/>
            <person name="Bills G."/>
            <person name="Bluhm B."/>
            <person name="Cannon C."/>
            <person name="Castanera R."/>
            <person name="Culley D."/>
            <person name="Daum C."/>
            <person name="Ezra D."/>
            <person name="Gonzalez J."/>
            <person name="Henrissat B."/>
            <person name="Kuo A."/>
            <person name="Liang C."/>
            <person name="Lipzen A."/>
            <person name="Lutzoni F."/>
            <person name="Magnuson J."/>
            <person name="Mondo S."/>
            <person name="Nolan M."/>
            <person name="Ohm R."/>
            <person name="Pangilinan J."/>
            <person name="Park H.-J."/>
            <person name="Ramirez L."/>
            <person name="Alfaro M."/>
            <person name="Sun H."/>
            <person name="Tritt A."/>
            <person name="Yoshinaga Y."/>
            <person name="Zwiers L.-H."/>
            <person name="Turgeon B."/>
            <person name="Goodwin S."/>
            <person name="Spatafora J."/>
            <person name="Crous P."/>
            <person name="Grigoriev I."/>
        </authorList>
    </citation>
    <scope>NUCLEOTIDE SEQUENCE</scope>
    <source>
        <strain evidence="2">CBS 130266</strain>
    </source>
</reference>
<protein>
    <recommendedName>
        <fullName evidence="4">Sialidase</fullName>
    </recommendedName>
</protein>
<dbReference type="Proteomes" id="UP000800235">
    <property type="component" value="Unassembled WGS sequence"/>
</dbReference>
<name>A0A9P4NKZ0_9PEZI</name>
<proteinExistence type="predicted"/>